<dbReference type="InterPro" id="IPR052337">
    <property type="entry name" value="SAT4-like"/>
</dbReference>
<feature type="transmembrane region" description="Helical" evidence="7">
    <location>
        <begin position="180"/>
        <end position="200"/>
    </location>
</feature>
<feature type="non-terminal residue" evidence="9">
    <location>
        <position position="351"/>
    </location>
</feature>
<comment type="subcellular location">
    <subcellularLocation>
        <location evidence="1">Membrane</location>
        <topology evidence="1">Multi-pass membrane protein</topology>
    </subcellularLocation>
</comment>
<feature type="domain" description="Rhodopsin" evidence="8">
    <location>
        <begin position="34"/>
        <end position="276"/>
    </location>
</feature>
<evidence type="ECO:0000313" key="9">
    <source>
        <dbReference type="EMBL" id="KAF2795924.1"/>
    </source>
</evidence>
<sequence>PGPPPGGLPMDNRQKDIFITAPTLVVFSTIFVCLRLGVSLRNKKYFLLTDYLLLLGAALNIPANIFTYKNGHSGLGMHIYDPNMPPGSFGRYMHNLWWAQLLNIYSMAAVKGSVCAYLFMLNFSKPFRIMIWISLFIHISTNFIFPSVILFGECKPISKHWEPEANGSCWGDMPRLVSGYMGSASNILTDLFYTSAPLVYLHAVQLPKRTIWGVRAVFLLALVTTVISALKLVEMRALNTSHDPTYTGVNLTIYSMAEVSAGTFTACLPPLRKTFETLLKKVLPDSFLGSSNSRKQSSYALPAYGSQLSRTGAKPPHESDDESETAILPEEQTTNKESKGGIMRTTHVSVS</sequence>
<evidence type="ECO:0000256" key="7">
    <source>
        <dbReference type="SAM" id="Phobius"/>
    </source>
</evidence>
<feature type="transmembrane region" description="Helical" evidence="7">
    <location>
        <begin position="45"/>
        <end position="68"/>
    </location>
</feature>
<dbReference type="OrthoDB" id="4682787at2759"/>
<feature type="transmembrane region" description="Helical" evidence="7">
    <location>
        <begin position="131"/>
        <end position="151"/>
    </location>
</feature>
<feature type="non-terminal residue" evidence="9">
    <location>
        <position position="1"/>
    </location>
</feature>
<evidence type="ECO:0000256" key="6">
    <source>
        <dbReference type="SAM" id="MobiDB-lite"/>
    </source>
</evidence>
<evidence type="ECO:0000256" key="2">
    <source>
        <dbReference type="ARBA" id="ARBA00022692"/>
    </source>
</evidence>
<name>A0A6A6XIA3_9PLEO</name>
<comment type="similarity">
    <text evidence="5">Belongs to the SAT4 family.</text>
</comment>
<organism evidence="9 10">
    <name type="scientific">Melanomma pulvis-pyrius CBS 109.77</name>
    <dbReference type="NCBI Taxonomy" id="1314802"/>
    <lineage>
        <taxon>Eukaryota</taxon>
        <taxon>Fungi</taxon>
        <taxon>Dikarya</taxon>
        <taxon>Ascomycota</taxon>
        <taxon>Pezizomycotina</taxon>
        <taxon>Dothideomycetes</taxon>
        <taxon>Pleosporomycetidae</taxon>
        <taxon>Pleosporales</taxon>
        <taxon>Melanommataceae</taxon>
        <taxon>Melanomma</taxon>
    </lineage>
</organism>
<keyword evidence="4 7" id="KW-0472">Membrane</keyword>
<feature type="transmembrane region" description="Helical" evidence="7">
    <location>
        <begin position="212"/>
        <end position="233"/>
    </location>
</feature>
<evidence type="ECO:0000256" key="3">
    <source>
        <dbReference type="ARBA" id="ARBA00022989"/>
    </source>
</evidence>
<evidence type="ECO:0000256" key="4">
    <source>
        <dbReference type="ARBA" id="ARBA00023136"/>
    </source>
</evidence>
<dbReference type="GO" id="GO:0016020">
    <property type="term" value="C:membrane"/>
    <property type="evidence" value="ECO:0007669"/>
    <property type="project" value="UniProtKB-SubCell"/>
</dbReference>
<feature type="transmembrane region" description="Helical" evidence="7">
    <location>
        <begin position="17"/>
        <end position="38"/>
    </location>
</feature>
<evidence type="ECO:0000313" key="10">
    <source>
        <dbReference type="Proteomes" id="UP000799757"/>
    </source>
</evidence>
<dbReference type="PANTHER" id="PTHR33048">
    <property type="entry name" value="PTH11-LIKE INTEGRAL MEMBRANE PROTEIN (AFU_ORTHOLOGUE AFUA_5G11245)"/>
    <property type="match status" value="1"/>
</dbReference>
<keyword evidence="2 7" id="KW-0812">Transmembrane</keyword>
<keyword evidence="10" id="KW-1185">Reference proteome</keyword>
<dbReference type="PANTHER" id="PTHR33048:SF163">
    <property type="entry name" value="INTEGRAL MEMBRANE PROTEIN (AFU_ORTHOLOGUE AFUA_8G05510)"/>
    <property type="match status" value="1"/>
</dbReference>
<protein>
    <recommendedName>
        <fullName evidence="8">Rhodopsin domain-containing protein</fullName>
    </recommendedName>
</protein>
<evidence type="ECO:0000259" key="8">
    <source>
        <dbReference type="Pfam" id="PF20684"/>
    </source>
</evidence>
<gene>
    <name evidence="9" type="ORF">K505DRAFT_197262</name>
</gene>
<feature type="transmembrane region" description="Helical" evidence="7">
    <location>
        <begin position="97"/>
        <end position="119"/>
    </location>
</feature>
<feature type="region of interest" description="Disordered" evidence="6">
    <location>
        <begin position="306"/>
        <end position="351"/>
    </location>
</feature>
<evidence type="ECO:0000256" key="1">
    <source>
        <dbReference type="ARBA" id="ARBA00004141"/>
    </source>
</evidence>
<accession>A0A6A6XIA3</accession>
<dbReference type="EMBL" id="MU001844">
    <property type="protein sequence ID" value="KAF2795924.1"/>
    <property type="molecule type" value="Genomic_DNA"/>
</dbReference>
<dbReference type="Proteomes" id="UP000799757">
    <property type="component" value="Unassembled WGS sequence"/>
</dbReference>
<dbReference type="InterPro" id="IPR049326">
    <property type="entry name" value="Rhodopsin_dom_fungi"/>
</dbReference>
<dbReference type="Pfam" id="PF20684">
    <property type="entry name" value="Fung_rhodopsin"/>
    <property type="match status" value="1"/>
</dbReference>
<reference evidence="9" key="1">
    <citation type="journal article" date="2020" name="Stud. Mycol.">
        <title>101 Dothideomycetes genomes: a test case for predicting lifestyles and emergence of pathogens.</title>
        <authorList>
            <person name="Haridas S."/>
            <person name="Albert R."/>
            <person name="Binder M."/>
            <person name="Bloem J."/>
            <person name="Labutti K."/>
            <person name="Salamov A."/>
            <person name="Andreopoulos B."/>
            <person name="Baker S."/>
            <person name="Barry K."/>
            <person name="Bills G."/>
            <person name="Bluhm B."/>
            <person name="Cannon C."/>
            <person name="Castanera R."/>
            <person name="Culley D."/>
            <person name="Daum C."/>
            <person name="Ezra D."/>
            <person name="Gonzalez J."/>
            <person name="Henrissat B."/>
            <person name="Kuo A."/>
            <person name="Liang C."/>
            <person name="Lipzen A."/>
            <person name="Lutzoni F."/>
            <person name="Magnuson J."/>
            <person name="Mondo S."/>
            <person name="Nolan M."/>
            <person name="Ohm R."/>
            <person name="Pangilinan J."/>
            <person name="Park H.-J."/>
            <person name="Ramirez L."/>
            <person name="Alfaro M."/>
            <person name="Sun H."/>
            <person name="Tritt A."/>
            <person name="Yoshinaga Y."/>
            <person name="Zwiers L.-H."/>
            <person name="Turgeon B."/>
            <person name="Goodwin S."/>
            <person name="Spatafora J."/>
            <person name="Crous P."/>
            <person name="Grigoriev I."/>
        </authorList>
    </citation>
    <scope>NUCLEOTIDE SEQUENCE</scope>
    <source>
        <strain evidence="9">CBS 109.77</strain>
    </source>
</reference>
<evidence type="ECO:0000256" key="5">
    <source>
        <dbReference type="ARBA" id="ARBA00038359"/>
    </source>
</evidence>
<dbReference type="AlphaFoldDB" id="A0A6A6XIA3"/>
<keyword evidence="3 7" id="KW-1133">Transmembrane helix</keyword>
<proteinExistence type="inferred from homology"/>